<keyword evidence="6" id="KW-0966">Cell projection</keyword>
<proteinExistence type="inferred from homology"/>
<protein>
    <submittedName>
        <fullName evidence="6">Flagellar hook-associated protein FlgL</fullName>
    </submittedName>
</protein>
<dbReference type="Gene3D" id="1.20.1330.10">
    <property type="entry name" value="f41 fragment of flagellin, N-terminal domain"/>
    <property type="match status" value="1"/>
</dbReference>
<evidence type="ECO:0000256" key="3">
    <source>
        <dbReference type="ARBA" id="ARBA00023143"/>
    </source>
</evidence>
<dbReference type="PANTHER" id="PTHR42792">
    <property type="entry name" value="FLAGELLIN"/>
    <property type="match status" value="1"/>
</dbReference>
<dbReference type="InterPro" id="IPR001492">
    <property type="entry name" value="Flagellin"/>
</dbReference>
<keyword evidence="6" id="KW-0969">Cilium</keyword>
<dbReference type="Pfam" id="PF00700">
    <property type="entry name" value="Flagellin_C"/>
    <property type="match status" value="1"/>
</dbReference>
<dbReference type="RefSeq" id="WP_019225329.1">
    <property type="nucleotide sequence ID" value="NZ_CP046996.1"/>
</dbReference>
<dbReference type="Proteomes" id="UP000430508">
    <property type="component" value="Chromosome"/>
</dbReference>
<evidence type="ECO:0000313" key="7">
    <source>
        <dbReference type="Proteomes" id="UP000430508"/>
    </source>
</evidence>
<dbReference type="AlphaFoldDB" id="A0A857DLC8"/>
<dbReference type="InterPro" id="IPR013384">
    <property type="entry name" value="Flagell_FlgL"/>
</dbReference>
<organism evidence="6 7">
    <name type="scientific">Dehalobacter restrictus</name>
    <dbReference type="NCBI Taxonomy" id="55583"/>
    <lineage>
        <taxon>Bacteria</taxon>
        <taxon>Bacillati</taxon>
        <taxon>Bacillota</taxon>
        <taxon>Clostridia</taxon>
        <taxon>Eubacteriales</taxon>
        <taxon>Desulfitobacteriaceae</taxon>
        <taxon>Dehalobacter</taxon>
    </lineage>
</organism>
<sequence>MRVSNNILSHNLLRNLEQSNKKMVLLQNQLSSGNTITKPSDDPVGTETVIRINSTISSMEQWKNNASEATSYLESSESVLSGMTAMLQRIRELTVQGANGSLSNTDRSQIAKEVDQLNMQFQVMANSQVNSKYIFSGSKIDTPPIPGSATVPFTLTQWDGNDKVIEFEVGPNVNIGVAIEGTKLFGITYNADNTENSSFFNTLNKLSTSLSSGNETQINEALDEIDGHLDNFLALRSELGARTNRMSTISDQLVNNTINLKQNLSDLQDADMAETIMEFNSVNNTYKAALSVGAQIIQPSLVDFMR</sequence>
<gene>
    <name evidence="6" type="primary">flgL</name>
    <name evidence="6" type="ORF">GQ588_11740</name>
</gene>
<dbReference type="PANTHER" id="PTHR42792:SF1">
    <property type="entry name" value="FLAGELLAR HOOK-ASSOCIATED PROTEIN 3"/>
    <property type="match status" value="1"/>
</dbReference>
<keyword evidence="6" id="KW-0282">Flagellum</keyword>
<dbReference type="InterPro" id="IPR046358">
    <property type="entry name" value="Flagellin_C"/>
</dbReference>
<dbReference type="Pfam" id="PF00669">
    <property type="entry name" value="Flagellin_N"/>
    <property type="match status" value="1"/>
</dbReference>
<feature type="domain" description="Flagellin C-terminal" evidence="5">
    <location>
        <begin position="223"/>
        <end position="304"/>
    </location>
</feature>
<accession>A0A857DLC8</accession>
<comment type="similarity">
    <text evidence="2">Belongs to the bacterial flagellin family.</text>
</comment>
<dbReference type="SUPFAM" id="SSF64518">
    <property type="entry name" value="Phase 1 flagellin"/>
    <property type="match status" value="1"/>
</dbReference>
<name>A0A857DLC8_9FIRM</name>
<dbReference type="NCBIfam" id="TIGR02550">
    <property type="entry name" value="flagell_flgL"/>
    <property type="match status" value="1"/>
</dbReference>
<evidence type="ECO:0000256" key="2">
    <source>
        <dbReference type="ARBA" id="ARBA00005709"/>
    </source>
</evidence>
<comment type="subcellular location">
    <subcellularLocation>
        <location evidence="1">Bacterial flagellum</location>
    </subcellularLocation>
</comment>
<dbReference type="GO" id="GO:0005198">
    <property type="term" value="F:structural molecule activity"/>
    <property type="evidence" value="ECO:0007669"/>
    <property type="project" value="InterPro"/>
</dbReference>
<evidence type="ECO:0000259" key="5">
    <source>
        <dbReference type="Pfam" id="PF00700"/>
    </source>
</evidence>
<keyword evidence="3" id="KW-0975">Bacterial flagellum</keyword>
<evidence type="ECO:0000313" key="6">
    <source>
        <dbReference type="EMBL" id="QHA01262.1"/>
    </source>
</evidence>
<dbReference type="GO" id="GO:0071973">
    <property type="term" value="P:bacterial-type flagellum-dependent cell motility"/>
    <property type="evidence" value="ECO:0007669"/>
    <property type="project" value="InterPro"/>
</dbReference>
<dbReference type="GO" id="GO:0009424">
    <property type="term" value="C:bacterial-type flagellum hook"/>
    <property type="evidence" value="ECO:0007669"/>
    <property type="project" value="InterPro"/>
</dbReference>
<evidence type="ECO:0000256" key="1">
    <source>
        <dbReference type="ARBA" id="ARBA00004365"/>
    </source>
</evidence>
<reference evidence="6 7" key="1">
    <citation type="submission" date="2019-12" db="EMBL/GenBank/DDBJ databases">
        <title>Sequence classification of anaerobic respiratory reductive dehalogenases: First we see many, then we see few.</title>
        <authorList>
            <person name="Molenda O."/>
            <person name="Puentes Jacome L.A."/>
            <person name="Cao X."/>
            <person name="Nesbo C.L."/>
            <person name="Tang S."/>
            <person name="Morson N."/>
            <person name="Patron J."/>
            <person name="Lomheim L."/>
            <person name="Wishart D.S."/>
            <person name="Edwards E.A."/>
        </authorList>
    </citation>
    <scope>NUCLEOTIDE SEQUENCE [LARGE SCALE GENOMIC DNA]</scope>
    <source>
        <strain evidence="6 7">12DCA</strain>
    </source>
</reference>
<feature type="domain" description="Flagellin N-terminal" evidence="4">
    <location>
        <begin position="3"/>
        <end position="139"/>
    </location>
</feature>
<dbReference type="EMBL" id="CP046996">
    <property type="protein sequence ID" value="QHA01262.1"/>
    <property type="molecule type" value="Genomic_DNA"/>
</dbReference>
<dbReference type="InterPro" id="IPR001029">
    <property type="entry name" value="Flagellin_N"/>
</dbReference>
<evidence type="ECO:0000259" key="4">
    <source>
        <dbReference type="Pfam" id="PF00669"/>
    </source>
</evidence>